<evidence type="ECO:0000313" key="6">
    <source>
        <dbReference type="Proteomes" id="UP000663852"/>
    </source>
</evidence>
<dbReference type="Pfam" id="PF08531">
    <property type="entry name" value="Bac_rhamnosid_N"/>
    <property type="match status" value="1"/>
</dbReference>
<comment type="caution">
    <text evidence="5">The sequence shown here is derived from an EMBL/GenBank/DDBJ whole genome shotgun (WGS) entry which is preliminary data.</text>
</comment>
<dbReference type="InterPro" id="IPR012341">
    <property type="entry name" value="6hp_glycosidase-like_sf"/>
</dbReference>
<dbReference type="Pfam" id="PF25788">
    <property type="entry name" value="Ig_Rha78A_N"/>
    <property type="match status" value="1"/>
</dbReference>
<dbReference type="Gene3D" id="1.50.10.10">
    <property type="match status" value="1"/>
</dbReference>
<dbReference type="PROSITE" id="PS50853">
    <property type="entry name" value="FN3"/>
    <property type="match status" value="1"/>
</dbReference>
<dbReference type="EMBL" id="CAJNOJ010000014">
    <property type="protein sequence ID" value="CAF0807937.1"/>
    <property type="molecule type" value="Genomic_DNA"/>
</dbReference>
<name>A0A813T7P0_ADIRI</name>
<reference evidence="5" key="1">
    <citation type="submission" date="2021-02" db="EMBL/GenBank/DDBJ databases">
        <authorList>
            <person name="Nowell W R."/>
        </authorList>
    </citation>
    <scope>NUCLEOTIDE SEQUENCE</scope>
</reference>
<dbReference type="GO" id="GO:0030596">
    <property type="term" value="F:alpha-L-rhamnosidase activity"/>
    <property type="evidence" value="ECO:0007669"/>
    <property type="project" value="UniProtKB-EC"/>
</dbReference>
<comment type="catalytic activity">
    <reaction evidence="1">
        <text>Hydrolysis of terminal non-reducing alpha-L-rhamnose residues in alpha-L-rhamnosides.</text>
        <dbReference type="EC" id="3.2.1.40"/>
    </reaction>
</comment>
<dbReference type="GO" id="GO:0005975">
    <property type="term" value="P:carbohydrate metabolic process"/>
    <property type="evidence" value="ECO:0007669"/>
    <property type="project" value="InterPro"/>
</dbReference>
<sequence length="967" mass="109676">MFCLYLTVLLVVASINAYEIPAPFDIRIDYYKVDTTRDLVINTPLPRFSWKLPRFNERNVRQTAYQIQLQSYNDRWDSGKVDSTQSIHVSNENFDGLLSLTYYQIRFRVWTSLSDEASSWTDWIRFRTSMFDLHEFLMQRNDDVNWIGSTQIYMNELRKEFNVSSTSAIRTAIAFISGVGYYELYINGQSVDPSRKLDPGWTTYEKRTLFVSYDLTSTIKLGMNAVGVKLGNGWYSQEQYVPPSASEPSYGPPRLMFVLRITFEDSQEIAIYSDQTWKGRQGSIVHDSVYNGEIVDNRYDRPNWAQVGFNDTLSLWITPEIMPPPVNVTANGQMSLQDMPPIRAGVDALQFEIDNPSEIINSYLTKEDIGDIQGGQLHDGGVLKPVSVSTPVLGVHTFDMGQNMVGWCRFHFHGPRGLGIYIRHAEVLAQPVVASKQAYGGIYIENLRGATQSDSYILRGDPNGEIYEPRFTVHGFRYVSVFGSPVPLSVNDVECLVVHSQTTVKGHFASSNPVINQIQHNVQWGQLSNSMSLPTDCPQRDERKGWMGDAALSVDEALYNFDLMKFYLNFLNLIADVQLPDGSIPDTVPVSFGGYPSDPNWGTALPTITWQLYRHYNDIQILRDHYASIRAYVEAIRAGYSKTGLAKLAYHYGDWVPPPPQPMTNVYLIASFAFLHDVSLLVNISQIIGFTNDTQSYTTFYRQLAEEFHRVFFTPSAGYYADGMQAAQILALALPNVVPANVRDSVFQHLLQDIHQKDVHLSTGIVSTAQVFSLLSDNGQHDLAVQLASSVTYPSYGYMFTNPYENATTMWELWDAPMEGPGMNSRNHHMFASIGAWFYSHLAGIDYQSDLIIIRPRMLSEEKKQLMAKVDCQVSTLYGIVHVSYTRDERDTFRNSILLRVSIPTNAKAHITFEPLFPHARCTALTESDKVIWSADHKEDNVFSDSQTGWMTVQVGSGEYEYQAFWE</sequence>
<dbReference type="InterPro" id="IPR016007">
    <property type="entry name" value="Alpha_rhamnosid"/>
</dbReference>
<dbReference type="AlphaFoldDB" id="A0A813T7P0"/>
<keyword evidence="3" id="KW-0732">Signal</keyword>
<dbReference type="InterPro" id="IPR008902">
    <property type="entry name" value="Rhamnosid_concanavalin"/>
</dbReference>
<dbReference type="Pfam" id="PF05592">
    <property type="entry name" value="Bac_rhamnosid"/>
    <property type="match status" value="1"/>
</dbReference>
<evidence type="ECO:0000313" key="5">
    <source>
        <dbReference type="EMBL" id="CAF0807937.1"/>
    </source>
</evidence>
<dbReference type="Gene3D" id="2.60.120.260">
    <property type="entry name" value="Galactose-binding domain-like"/>
    <property type="match status" value="2"/>
</dbReference>
<dbReference type="PANTHER" id="PTHR33307:SF6">
    <property type="entry name" value="ALPHA-RHAMNOSIDASE (EUROFUNG)-RELATED"/>
    <property type="match status" value="1"/>
</dbReference>
<accession>A0A813T7P0</accession>
<feature type="domain" description="Fibronectin type-III" evidence="4">
    <location>
        <begin position="32"/>
        <end position="131"/>
    </location>
</feature>
<proteinExistence type="predicted"/>
<dbReference type="EC" id="3.2.1.40" evidence="2"/>
<evidence type="ECO:0000256" key="2">
    <source>
        <dbReference type="ARBA" id="ARBA00012652"/>
    </source>
</evidence>
<dbReference type="OrthoDB" id="426354at2759"/>
<dbReference type="InterPro" id="IPR036116">
    <property type="entry name" value="FN3_sf"/>
</dbReference>
<protein>
    <recommendedName>
        <fullName evidence="2">alpha-L-rhamnosidase</fullName>
        <ecNumber evidence="2">3.2.1.40</ecNumber>
    </recommendedName>
</protein>
<evidence type="ECO:0000259" key="4">
    <source>
        <dbReference type="PROSITE" id="PS50853"/>
    </source>
</evidence>
<gene>
    <name evidence="5" type="ORF">EDS130_LOCUS5193</name>
</gene>
<dbReference type="Pfam" id="PF17389">
    <property type="entry name" value="Bac_rhamnosid6H"/>
    <property type="match status" value="1"/>
</dbReference>
<feature type="signal peptide" evidence="3">
    <location>
        <begin position="1"/>
        <end position="17"/>
    </location>
</feature>
<feature type="chain" id="PRO_5032675992" description="alpha-L-rhamnosidase" evidence="3">
    <location>
        <begin position="18"/>
        <end position="967"/>
    </location>
</feature>
<dbReference type="Gene3D" id="2.60.420.10">
    <property type="entry name" value="Maltose phosphorylase, domain 3"/>
    <property type="match status" value="1"/>
</dbReference>
<dbReference type="InterPro" id="IPR003961">
    <property type="entry name" value="FN3_dom"/>
</dbReference>
<dbReference type="InterPro" id="IPR035396">
    <property type="entry name" value="Bac_rhamnosid6H"/>
</dbReference>
<organism evidence="5 6">
    <name type="scientific">Adineta ricciae</name>
    <name type="common">Rotifer</name>
    <dbReference type="NCBI Taxonomy" id="249248"/>
    <lineage>
        <taxon>Eukaryota</taxon>
        <taxon>Metazoa</taxon>
        <taxon>Spiralia</taxon>
        <taxon>Gnathifera</taxon>
        <taxon>Rotifera</taxon>
        <taxon>Eurotatoria</taxon>
        <taxon>Bdelloidea</taxon>
        <taxon>Adinetida</taxon>
        <taxon>Adinetidae</taxon>
        <taxon>Adineta</taxon>
    </lineage>
</organism>
<dbReference type="InterPro" id="IPR013783">
    <property type="entry name" value="Ig-like_fold"/>
</dbReference>
<dbReference type="SUPFAM" id="SSF49265">
    <property type="entry name" value="Fibronectin type III"/>
    <property type="match status" value="1"/>
</dbReference>
<dbReference type="InterPro" id="IPR013737">
    <property type="entry name" value="Bac_rhamnosid_N"/>
</dbReference>
<dbReference type="InterPro" id="IPR008928">
    <property type="entry name" value="6-hairpin_glycosidase_sf"/>
</dbReference>
<dbReference type="PIRSF" id="PIRSF010631">
    <property type="entry name" value="A-rhamnsds"/>
    <property type="match status" value="1"/>
</dbReference>
<dbReference type="Gene3D" id="2.60.40.10">
    <property type="entry name" value="Immunoglobulins"/>
    <property type="match status" value="1"/>
</dbReference>
<dbReference type="Proteomes" id="UP000663852">
    <property type="component" value="Unassembled WGS sequence"/>
</dbReference>
<dbReference type="SUPFAM" id="SSF48208">
    <property type="entry name" value="Six-hairpin glycosidases"/>
    <property type="match status" value="1"/>
</dbReference>
<evidence type="ECO:0000256" key="3">
    <source>
        <dbReference type="SAM" id="SignalP"/>
    </source>
</evidence>
<dbReference type="PANTHER" id="PTHR33307">
    <property type="entry name" value="ALPHA-RHAMNOSIDASE (EUROFUNG)"/>
    <property type="match status" value="1"/>
</dbReference>
<evidence type="ECO:0000256" key="1">
    <source>
        <dbReference type="ARBA" id="ARBA00001445"/>
    </source>
</evidence>